<keyword evidence="4" id="KW-1185">Reference proteome</keyword>
<dbReference type="RefSeq" id="WP_166322203.1">
    <property type="nucleotide sequence ID" value="NZ_CP049934.1"/>
</dbReference>
<feature type="transmembrane region" description="Helical" evidence="2">
    <location>
        <begin position="504"/>
        <end position="523"/>
    </location>
</feature>
<accession>A0A6G8FHE6</accession>
<evidence type="ECO:0000313" key="4">
    <source>
        <dbReference type="Proteomes" id="UP000501387"/>
    </source>
</evidence>
<proteinExistence type="predicted"/>
<dbReference type="KEGG" id="lins:G7067_04110"/>
<evidence type="ECO:0000313" key="3">
    <source>
        <dbReference type="EMBL" id="QIM15785.1"/>
    </source>
</evidence>
<keyword evidence="2" id="KW-0472">Membrane</keyword>
<protein>
    <submittedName>
        <fullName evidence="3">Leucine-rich repeat domain-containing protein</fullName>
    </submittedName>
</protein>
<dbReference type="InterPro" id="IPR032675">
    <property type="entry name" value="LRR_dom_sf"/>
</dbReference>
<reference evidence="3 4" key="1">
    <citation type="submission" date="2020-03" db="EMBL/GenBank/DDBJ databases">
        <title>Leucobacter sp. nov., isolated from beetles.</title>
        <authorList>
            <person name="Hyun D.-W."/>
            <person name="Bae J.-W."/>
        </authorList>
    </citation>
    <scope>NUCLEOTIDE SEQUENCE [LARGE SCALE GENOMIC DNA]</scope>
    <source>
        <strain evidence="3 4">HDW9B</strain>
    </source>
</reference>
<keyword evidence="2" id="KW-1133">Transmembrane helix</keyword>
<dbReference type="AlphaFoldDB" id="A0A6G8FHE6"/>
<dbReference type="EMBL" id="CP049934">
    <property type="protein sequence ID" value="QIM15785.1"/>
    <property type="molecule type" value="Genomic_DNA"/>
</dbReference>
<feature type="region of interest" description="Disordered" evidence="1">
    <location>
        <begin position="472"/>
        <end position="500"/>
    </location>
</feature>
<gene>
    <name evidence="3" type="ORF">G7067_04110</name>
</gene>
<dbReference type="Gene3D" id="3.80.10.10">
    <property type="entry name" value="Ribonuclease Inhibitor"/>
    <property type="match status" value="1"/>
</dbReference>
<evidence type="ECO:0000256" key="2">
    <source>
        <dbReference type="SAM" id="Phobius"/>
    </source>
</evidence>
<dbReference type="Proteomes" id="UP000501387">
    <property type="component" value="Chromosome"/>
</dbReference>
<sequence length="529" mass="57009">MDRSPPAESTPPAPPKPKPFAATEYVVAGTDLACSAAADPTGVVGVTDTAGLLDVTLDLTKIPAGFSAVSIPTEIAENCRNVIRQVTFVGSPAITELSIGADAFTQNLLGNELVSVIFPEGIERLDVGDRAFYQYAWDFDHTLSDIQFPTSLRDLTIGVGSFSQGRMNLSNGANALKKVTFPEGLVTLTIDEYAFYQIGGEQKSDSNELAEVSFPSTLRTLDIGYRAFSQWANGGGRNALTRVDFPEGLQVLKLADEAFYQSNFDENVLERVTFPGTLQTLSIGRAAFFARNHHVFLEFRTAEAPGMGPDSIFLDDWIAAPGGRSVLFWYGEPEQTSRVWADSLTSNAVDYTIMGYRRLDMRLFGGHITELNGSESRFAYPDGEGPTASFGGVPAYTGVSPVWPFGAYRLTLPQPEREGFTFQGWCEDEPVNGTCASVNGSIPAGSEYELTSPSTDPTVVYALWKAVPKPPVEPGPVEPNPVEPGPAEPSAPAEQLPETGTDSASLFAPFILCAAGIAMVMLGRRRVRR</sequence>
<organism evidence="3 4">
    <name type="scientific">Leucobacter insecticola</name>
    <dbReference type="NCBI Taxonomy" id="2714934"/>
    <lineage>
        <taxon>Bacteria</taxon>
        <taxon>Bacillati</taxon>
        <taxon>Actinomycetota</taxon>
        <taxon>Actinomycetes</taxon>
        <taxon>Micrococcales</taxon>
        <taxon>Microbacteriaceae</taxon>
        <taxon>Leucobacter</taxon>
    </lineage>
</organism>
<evidence type="ECO:0000256" key="1">
    <source>
        <dbReference type="SAM" id="MobiDB-lite"/>
    </source>
</evidence>
<keyword evidence="2" id="KW-0812">Transmembrane</keyword>
<feature type="compositionally biased region" description="Pro residues" evidence="1">
    <location>
        <begin position="472"/>
        <end position="489"/>
    </location>
</feature>
<name>A0A6G8FHE6_9MICO</name>